<dbReference type="AlphaFoldDB" id="A0AA86N9U8"/>
<keyword evidence="3" id="KW-1185">Reference proteome</keyword>
<evidence type="ECO:0000313" key="1">
    <source>
        <dbReference type="EMBL" id="CAI9915450.1"/>
    </source>
</evidence>
<name>A0AA86N9U8_9EUKA</name>
<comment type="caution">
    <text evidence="1">The sequence shown here is derived from an EMBL/GenBank/DDBJ whole genome shotgun (WGS) entry which is preliminary data.</text>
</comment>
<dbReference type="EMBL" id="CATOUU010000074">
    <property type="protein sequence ID" value="CAI9915450.1"/>
    <property type="molecule type" value="Genomic_DNA"/>
</dbReference>
<reference evidence="2 3" key="2">
    <citation type="submission" date="2024-07" db="EMBL/GenBank/DDBJ databases">
        <authorList>
            <person name="Akdeniz Z."/>
        </authorList>
    </citation>
    <scope>NUCLEOTIDE SEQUENCE [LARGE SCALE GENOMIC DNA]</scope>
</reference>
<gene>
    <name evidence="1" type="ORF">HINF_LOCUS3095</name>
    <name evidence="2" type="ORF">HINF_LOCUS58676</name>
</gene>
<evidence type="ECO:0000313" key="2">
    <source>
        <dbReference type="EMBL" id="CAL6077963.1"/>
    </source>
</evidence>
<sequence length="152" mass="17627">MSRTCVFCILLNSRFRYSSQVRLINEDIFDTWLLNRFRSIKLFIVSTAVMSVIRFCDAFKYTSCNYLSGRMSDIQFALMSSSVRLPRFESDLMSYTFPNEIFSLVSQVICSIPFIRSNSERLKMCPQTVSAEHVQKKLCCQSELIPINQISP</sequence>
<evidence type="ECO:0000313" key="3">
    <source>
        <dbReference type="Proteomes" id="UP001642409"/>
    </source>
</evidence>
<proteinExistence type="predicted"/>
<reference evidence="1" key="1">
    <citation type="submission" date="2023-06" db="EMBL/GenBank/DDBJ databases">
        <authorList>
            <person name="Kurt Z."/>
        </authorList>
    </citation>
    <scope>NUCLEOTIDE SEQUENCE</scope>
</reference>
<protein>
    <submittedName>
        <fullName evidence="2">Hypothetical_protein</fullName>
    </submittedName>
</protein>
<organism evidence="1">
    <name type="scientific">Hexamita inflata</name>
    <dbReference type="NCBI Taxonomy" id="28002"/>
    <lineage>
        <taxon>Eukaryota</taxon>
        <taxon>Metamonada</taxon>
        <taxon>Diplomonadida</taxon>
        <taxon>Hexamitidae</taxon>
        <taxon>Hexamitinae</taxon>
        <taxon>Hexamita</taxon>
    </lineage>
</organism>
<accession>A0AA86N9U8</accession>
<dbReference type="Proteomes" id="UP001642409">
    <property type="component" value="Unassembled WGS sequence"/>
</dbReference>
<dbReference type="EMBL" id="CAXDID020000331">
    <property type="protein sequence ID" value="CAL6077963.1"/>
    <property type="molecule type" value="Genomic_DNA"/>
</dbReference>